<geneLocation type="mitochondrion" evidence="2"/>
<keyword evidence="1" id="KW-0472">Membrane</keyword>
<protein>
    <submittedName>
        <fullName evidence="2">NADH dehydrogenase subunit 4</fullName>
    </submittedName>
</protein>
<feature type="transmembrane region" description="Helical" evidence="1">
    <location>
        <begin position="354"/>
        <end position="376"/>
    </location>
</feature>
<keyword evidence="1" id="KW-1133">Transmembrane helix</keyword>
<accession>U5IIN6</accession>
<feature type="transmembrane region" description="Helical" evidence="1">
    <location>
        <begin position="100"/>
        <end position="120"/>
    </location>
</feature>
<feature type="transmembrane region" description="Helical" evidence="1">
    <location>
        <begin position="192"/>
        <end position="210"/>
    </location>
</feature>
<name>U5IIN6_9HEMI</name>
<feature type="transmembrane region" description="Helical" evidence="1">
    <location>
        <begin position="409"/>
        <end position="431"/>
    </location>
</feature>
<feature type="transmembrane region" description="Helical" evidence="1">
    <location>
        <begin position="30"/>
        <end position="47"/>
    </location>
</feature>
<organism evidence="2">
    <name type="scientific">Aleurodicus dispersus</name>
    <dbReference type="NCBI Taxonomy" id="267823"/>
    <lineage>
        <taxon>Eukaryota</taxon>
        <taxon>Metazoa</taxon>
        <taxon>Ecdysozoa</taxon>
        <taxon>Arthropoda</taxon>
        <taxon>Hexapoda</taxon>
        <taxon>Insecta</taxon>
        <taxon>Pterygota</taxon>
        <taxon>Neoptera</taxon>
        <taxon>Paraneoptera</taxon>
        <taxon>Hemiptera</taxon>
        <taxon>Sternorrhyncha</taxon>
        <taxon>Aleyrodoidea</taxon>
        <taxon>Aleyrodidae</taxon>
        <taxon>Aleurodicinae</taxon>
        <taxon>Aleurodicus</taxon>
    </lineage>
</organism>
<dbReference type="EMBL" id="JX566506">
    <property type="protein sequence ID" value="AGA54149.1"/>
    <property type="molecule type" value="Genomic_DNA"/>
</dbReference>
<keyword evidence="2" id="KW-0496">Mitochondrion</keyword>
<dbReference type="AlphaFoldDB" id="U5IIN6"/>
<keyword evidence="1" id="KW-0812">Transmembrane</keyword>
<proteinExistence type="predicted"/>
<evidence type="ECO:0000256" key="1">
    <source>
        <dbReference type="SAM" id="Phobius"/>
    </source>
</evidence>
<sequence length="432" mass="52896">MINKILFYIMMLLEGKYEEMSESSLDYWNYWFYYYFYKIYYLMEWYMMKFYMLIYKNWYKLMCKLKKMISKLYFWNKGFPLWSLYKEDLYDHFINVNDKLYISMMLFLKFTIPVNLLWYYDLSYFDYKVMTYRAICTYVHNPCPMMMIIDLMIDLYLNIKMLDIMIIMWTMDEYAINSLMSFWISQLKDSKMIVHSQIEMTMILILFSLFKMLNMRKIPYLPNFNMMAAKIMDPKTGDSTWALGNQMWMKYKGILTMNTIKKVSVMNMLLGFLIKYKLSELMDFSMIELKKGSEKMNVMNIMYKIASKRSGCYPQMIKIIKIMNIEISNKMYKIKKFQMLKVIMSIKHSKMIMFLKFFLFSIKLMIIMIQMVKFVIQNEIKSLMNMNLILLMYLFCKFKFITSSLMNNIMFLFLFLMIIMMINMMNIFNIMI</sequence>
<evidence type="ECO:0000313" key="2">
    <source>
        <dbReference type="EMBL" id="AGA54149.1"/>
    </source>
</evidence>
<gene>
    <name evidence="2" type="primary">ND4</name>
</gene>
<reference evidence="2" key="1">
    <citation type="submission" date="2012-09" db="EMBL/GenBank/DDBJ databases">
        <authorList>
            <person name="Yu W.W."/>
            <person name="Du Y.Z."/>
        </authorList>
    </citation>
    <scope>NUCLEOTIDE SEQUENCE</scope>
</reference>